<dbReference type="AlphaFoldDB" id="A0AAV7PPW9"/>
<organism evidence="2 3">
    <name type="scientific">Pleurodeles waltl</name>
    <name type="common">Iberian ribbed newt</name>
    <dbReference type="NCBI Taxonomy" id="8319"/>
    <lineage>
        <taxon>Eukaryota</taxon>
        <taxon>Metazoa</taxon>
        <taxon>Chordata</taxon>
        <taxon>Craniata</taxon>
        <taxon>Vertebrata</taxon>
        <taxon>Euteleostomi</taxon>
        <taxon>Amphibia</taxon>
        <taxon>Batrachia</taxon>
        <taxon>Caudata</taxon>
        <taxon>Salamandroidea</taxon>
        <taxon>Salamandridae</taxon>
        <taxon>Pleurodelinae</taxon>
        <taxon>Pleurodeles</taxon>
    </lineage>
</organism>
<evidence type="ECO:0000313" key="2">
    <source>
        <dbReference type="EMBL" id="KAJ1130231.1"/>
    </source>
</evidence>
<protein>
    <submittedName>
        <fullName evidence="2">Uncharacterized protein</fullName>
    </submittedName>
</protein>
<keyword evidence="3" id="KW-1185">Reference proteome</keyword>
<gene>
    <name evidence="2" type="ORF">NDU88_008587</name>
</gene>
<feature type="region of interest" description="Disordered" evidence="1">
    <location>
        <begin position="1"/>
        <end position="243"/>
    </location>
</feature>
<name>A0AAV7PPW9_PLEWA</name>
<dbReference type="EMBL" id="JANPWB010000011">
    <property type="protein sequence ID" value="KAJ1130231.1"/>
    <property type="molecule type" value="Genomic_DNA"/>
</dbReference>
<evidence type="ECO:0000256" key="1">
    <source>
        <dbReference type="SAM" id="MobiDB-lite"/>
    </source>
</evidence>
<feature type="compositionally biased region" description="Pro residues" evidence="1">
    <location>
        <begin position="209"/>
        <end position="219"/>
    </location>
</feature>
<dbReference type="Proteomes" id="UP001066276">
    <property type="component" value="Chromosome 7"/>
</dbReference>
<sequence length="243" mass="24798">MGGGGSAGHQIAEPGCLSSTSQGGPQEHSAVPARASDPIPNPPLTWFCAVSTVQGSRSGPQGTSNVRVQAAGGNTRDHHADPSAGPKFRPSPPSVTVLSESAYYRPGPARSCRGPGDQKARRETPAEGRELPMRPEPPAAARTRSQSAKEGEGGGAAVRNGCRSGSPGVPRAPVLSPLDRGGGRSLPPLRAHHGSRRARTTAGARPLSAPQPPGCPQQPNPARTASSESPGGSPRGLLLHCRM</sequence>
<feature type="compositionally biased region" description="Polar residues" evidence="1">
    <location>
        <begin position="51"/>
        <end position="67"/>
    </location>
</feature>
<accession>A0AAV7PPW9</accession>
<reference evidence="2" key="1">
    <citation type="journal article" date="2022" name="bioRxiv">
        <title>Sequencing and chromosome-scale assembly of the giantPleurodeles waltlgenome.</title>
        <authorList>
            <person name="Brown T."/>
            <person name="Elewa A."/>
            <person name="Iarovenko S."/>
            <person name="Subramanian E."/>
            <person name="Araus A.J."/>
            <person name="Petzold A."/>
            <person name="Susuki M."/>
            <person name="Suzuki K.-i.T."/>
            <person name="Hayashi T."/>
            <person name="Toyoda A."/>
            <person name="Oliveira C."/>
            <person name="Osipova E."/>
            <person name="Leigh N.D."/>
            <person name="Simon A."/>
            <person name="Yun M.H."/>
        </authorList>
    </citation>
    <scope>NUCLEOTIDE SEQUENCE</scope>
    <source>
        <strain evidence="2">20211129_DDA</strain>
        <tissue evidence="2">Liver</tissue>
    </source>
</reference>
<proteinExistence type="predicted"/>
<evidence type="ECO:0000313" key="3">
    <source>
        <dbReference type="Proteomes" id="UP001066276"/>
    </source>
</evidence>
<feature type="compositionally biased region" description="Basic and acidic residues" evidence="1">
    <location>
        <begin position="116"/>
        <end position="133"/>
    </location>
</feature>
<comment type="caution">
    <text evidence="2">The sequence shown here is derived from an EMBL/GenBank/DDBJ whole genome shotgun (WGS) entry which is preliminary data.</text>
</comment>
<feature type="compositionally biased region" description="Basic residues" evidence="1">
    <location>
        <begin position="190"/>
        <end position="199"/>
    </location>
</feature>